<accession>A0AAW2I607</accession>
<dbReference type="InterPro" id="IPR006179">
    <property type="entry name" value="5_nucleotidase/apyrase"/>
</dbReference>
<name>A0AAW2I607_9NEOP</name>
<dbReference type="InterPro" id="IPR041821">
    <property type="entry name" value="CG11883_N"/>
</dbReference>
<feature type="domain" description="Calcineurin-like phosphoesterase" evidence="5">
    <location>
        <begin position="52"/>
        <end position="256"/>
    </location>
</feature>
<feature type="region of interest" description="Disordered" evidence="4">
    <location>
        <begin position="537"/>
        <end position="585"/>
    </location>
</feature>
<feature type="compositionally biased region" description="Polar residues" evidence="4">
    <location>
        <begin position="562"/>
        <end position="572"/>
    </location>
</feature>
<evidence type="ECO:0000259" key="6">
    <source>
        <dbReference type="Pfam" id="PF02872"/>
    </source>
</evidence>
<evidence type="ECO:0000256" key="1">
    <source>
        <dbReference type="ARBA" id="ARBA00006654"/>
    </source>
</evidence>
<feature type="compositionally biased region" description="Low complexity" evidence="4">
    <location>
        <begin position="552"/>
        <end position="561"/>
    </location>
</feature>
<gene>
    <name evidence="7" type="ORF">PYX00_004852</name>
</gene>
<organism evidence="7">
    <name type="scientific">Menopon gallinae</name>
    <name type="common">poultry shaft louse</name>
    <dbReference type="NCBI Taxonomy" id="328185"/>
    <lineage>
        <taxon>Eukaryota</taxon>
        <taxon>Metazoa</taxon>
        <taxon>Ecdysozoa</taxon>
        <taxon>Arthropoda</taxon>
        <taxon>Hexapoda</taxon>
        <taxon>Insecta</taxon>
        <taxon>Pterygota</taxon>
        <taxon>Neoptera</taxon>
        <taxon>Paraneoptera</taxon>
        <taxon>Psocodea</taxon>
        <taxon>Troctomorpha</taxon>
        <taxon>Phthiraptera</taxon>
        <taxon>Amblycera</taxon>
        <taxon>Menoponidae</taxon>
        <taxon>Menopon</taxon>
    </lineage>
</organism>
<dbReference type="GO" id="GO:0009166">
    <property type="term" value="P:nucleotide catabolic process"/>
    <property type="evidence" value="ECO:0007669"/>
    <property type="project" value="InterPro"/>
</dbReference>
<dbReference type="InterPro" id="IPR036907">
    <property type="entry name" value="5'-Nucleotdase_C_sf"/>
</dbReference>
<dbReference type="Gene3D" id="3.60.21.10">
    <property type="match status" value="1"/>
</dbReference>
<evidence type="ECO:0000256" key="4">
    <source>
        <dbReference type="SAM" id="MobiDB-lite"/>
    </source>
</evidence>
<dbReference type="InterPro" id="IPR029052">
    <property type="entry name" value="Metallo-depent_PP-like"/>
</dbReference>
<comment type="caution">
    <text evidence="7">The sequence shown here is derived from an EMBL/GenBank/DDBJ whole genome shotgun (WGS) entry which is preliminary data.</text>
</comment>
<reference evidence="7" key="1">
    <citation type="journal article" date="2024" name="Gigascience">
        <title>Chromosome-level genome of the poultry shaft louse Menopon gallinae provides insight into the host-switching and adaptive evolution of parasitic lice.</title>
        <authorList>
            <person name="Xu Y."/>
            <person name="Ma L."/>
            <person name="Liu S."/>
            <person name="Liang Y."/>
            <person name="Liu Q."/>
            <person name="He Z."/>
            <person name="Tian L."/>
            <person name="Duan Y."/>
            <person name="Cai W."/>
            <person name="Li H."/>
            <person name="Song F."/>
        </authorList>
    </citation>
    <scope>NUCLEOTIDE SEQUENCE</scope>
    <source>
        <strain evidence="7">Cailab_2023a</strain>
    </source>
</reference>
<dbReference type="EMBL" id="JARGDH010000002">
    <property type="protein sequence ID" value="KAL0277624.1"/>
    <property type="molecule type" value="Genomic_DNA"/>
</dbReference>
<evidence type="ECO:0008006" key="8">
    <source>
        <dbReference type="Google" id="ProtNLM"/>
    </source>
</evidence>
<dbReference type="PANTHER" id="PTHR11575:SF48">
    <property type="entry name" value="5'-NUCLEOTIDASE"/>
    <property type="match status" value="1"/>
</dbReference>
<evidence type="ECO:0000256" key="2">
    <source>
        <dbReference type="ARBA" id="ARBA00022729"/>
    </source>
</evidence>
<evidence type="ECO:0000313" key="7">
    <source>
        <dbReference type="EMBL" id="KAL0277624.1"/>
    </source>
</evidence>
<dbReference type="SUPFAM" id="SSF55816">
    <property type="entry name" value="5'-nucleotidase (syn. UDP-sugar hydrolase), C-terminal domain"/>
    <property type="match status" value="1"/>
</dbReference>
<dbReference type="Gene3D" id="3.90.780.10">
    <property type="entry name" value="5'-Nucleotidase, C-terminal domain"/>
    <property type="match status" value="1"/>
</dbReference>
<keyword evidence="2" id="KW-0732">Signal</keyword>
<feature type="region of interest" description="Disordered" evidence="4">
    <location>
        <begin position="614"/>
        <end position="634"/>
    </location>
</feature>
<dbReference type="PRINTS" id="PR01607">
    <property type="entry name" value="APYRASEFAMLY"/>
</dbReference>
<dbReference type="InterPro" id="IPR008334">
    <property type="entry name" value="5'-Nucleotdase_C"/>
</dbReference>
<protein>
    <recommendedName>
        <fullName evidence="8">5'-nucleotidase</fullName>
    </recommendedName>
</protein>
<keyword evidence="3" id="KW-0547">Nucleotide-binding</keyword>
<dbReference type="GO" id="GO:0016787">
    <property type="term" value="F:hydrolase activity"/>
    <property type="evidence" value="ECO:0007669"/>
    <property type="project" value="UniProtKB-KW"/>
</dbReference>
<evidence type="ECO:0000259" key="5">
    <source>
        <dbReference type="Pfam" id="PF00149"/>
    </source>
</evidence>
<comment type="similarity">
    <text evidence="1 3">Belongs to the 5'-nucleotidase family.</text>
</comment>
<sequence length="634" mass="70223">MYGKLFVLVFRKCRDNSGEASLEVRQAGKRTLGSLSGNTVGMIPPDNNNIITILHFNDVYNIESRTTEPVGGAARFATAIKSFSHLNPLILFSGDIFSPSMLSTVTKGEQMVAVLNELNTHCAVFGNHDFDFGLEVLSQYVQDTDFPWLMSNVIDNETGRPLGDGKISHAVDWNGQRIGMIGLVEKEWLDTLPTINPEQITFIDYVEAGQQLASQLKKEGCNYVIALTHMRTPNDEILAQKVADIDLILGGHDHVYEISKVNNKHIIKSGTDFRQFSKISLNFSNNAEVTVEQINITKQYNEDPAMAKHLEKYLSIFEGKLNEVLGCFAVPLDGRFSSVRTGESNLGNWICDVVLAATNADCALINSGTLRSDTFHSAGDFTLKDLTQVIPMMDPLVVLEVTGEQLLAALENGVSGYPKLEGRFPQVAGISFAFDPNKPPGSRVDPLLVRIGDEYIDMNSAYRLATKTYLYQGCDGYEMLKNAKLLVDDEAAPELGLAIRNHFQAINMRLGKTGRHSKHRQSLVTLSRRHSLVKSLDVADGPPVVREPTKSPPASNSPSNKITSNTRTSPGQVRSRLSRRASFDDLEQESCELTPKIEGRIIILNEEKRKELLELRKRHEADSVIPEGDSEENC</sequence>
<dbReference type="SUPFAM" id="SSF56300">
    <property type="entry name" value="Metallo-dependent phosphatases"/>
    <property type="match status" value="1"/>
</dbReference>
<keyword evidence="3" id="KW-0378">Hydrolase</keyword>
<dbReference type="AlphaFoldDB" id="A0AAW2I607"/>
<dbReference type="InterPro" id="IPR004843">
    <property type="entry name" value="Calcineurin-like_PHP"/>
</dbReference>
<dbReference type="Pfam" id="PF02872">
    <property type="entry name" value="5_nucleotid_C"/>
    <property type="match status" value="1"/>
</dbReference>
<dbReference type="GO" id="GO:0000166">
    <property type="term" value="F:nucleotide binding"/>
    <property type="evidence" value="ECO:0007669"/>
    <property type="project" value="UniProtKB-KW"/>
</dbReference>
<dbReference type="PANTHER" id="PTHR11575">
    <property type="entry name" value="5'-NUCLEOTIDASE-RELATED"/>
    <property type="match status" value="1"/>
</dbReference>
<proteinExistence type="inferred from homology"/>
<dbReference type="Pfam" id="PF00149">
    <property type="entry name" value="Metallophos"/>
    <property type="match status" value="1"/>
</dbReference>
<evidence type="ECO:0000256" key="3">
    <source>
        <dbReference type="RuleBase" id="RU362119"/>
    </source>
</evidence>
<feature type="domain" description="5'-Nucleotidase C-terminal" evidence="6">
    <location>
        <begin position="335"/>
        <end position="481"/>
    </location>
</feature>
<dbReference type="CDD" id="cd07406">
    <property type="entry name" value="MPP_CG11883_N"/>
    <property type="match status" value="1"/>
</dbReference>